<feature type="non-terminal residue" evidence="1">
    <location>
        <position position="51"/>
    </location>
</feature>
<proteinExistence type="predicted"/>
<organism evidence="1 2">
    <name type="scientific">Trifolium medium</name>
    <dbReference type="NCBI Taxonomy" id="97028"/>
    <lineage>
        <taxon>Eukaryota</taxon>
        <taxon>Viridiplantae</taxon>
        <taxon>Streptophyta</taxon>
        <taxon>Embryophyta</taxon>
        <taxon>Tracheophyta</taxon>
        <taxon>Spermatophyta</taxon>
        <taxon>Magnoliopsida</taxon>
        <taxon>eudicotyledons</taxon>
        <taxon>Gunneridae</taxon>
        <taxon>Pentapetalae</taxon>
        <taxon>rosids</taxon>
        <taxon>fabids</taxon>
        <taxon>Fabales</taxon>
        <taxon>Fabaceae</taxon>
        <taxon>Papilionoideae</taxon>
        <taxon>50 kb inversion clade</taxon>
        <taxon>NPAAA clade</taxon>
        <taxon>Hologalegina</taxon>
        <taxon>IRL clade</taxon>
        <taxon>Trifolieae</taxon>
        <taxon>Trifolium</taxon>
    </lineage>
</organism>
<evidence type="ECO:0000313" key="1">
    <source>
        <dbReference type="EMBL" id="MCI56228.1"/>
    </source>
</evidence>
<reference evidence="1 2" key="1">
    <citation type="journal article" date="2018" name="Front. Plant Sci.">
        <title>Red Clover (Trifolium pratense) and Zigzag Clover (T. medium) - A Picture of Genomic Similarities and Differences.</title>
        <authorList>
            <person name="Dluhosova J."/>
            <person name="Istvanek J."/>
            <person name="Nedelnik J."/>
            <person name="Repkova J."/>
        </authorList>
    </citation>
    <scope>NUCLEOTIDE SEQUENCE [LARGE SCALE GENOMIC DNA]</scope>
    <source>
        <strain evidence="2">cv. 10/8</strain>
        <tissue evidence="1">Leaf</tissue>
    </source>
</reference>
<accession>A0A392T585</accession>
<sequence length="51" mass="5513">MLSSVFTSTATLLNLSRYDLRVSSSLCTIVSSAASVFGWRLEAVKCAVKSR</sequence>
<dbReference type="EMBL" id="LXQA010509001">
    <property type="protein sequence ID" value="MCI56228.1"/>
    <property type="molecule type" value="Genomic_DNA"/>
</dbReference>
<dbReference type="AlphaFoldDB" id="A0A392T585"/>
<keyword evidence="2" id="KW-1185">Reference proteome</keyword>
<dbReference type="Proteomes" id="UP000265520">
    <property type="component" value="Unassembled WGS sequence"/>
</dbReference>
<name>A0A392T585_9FABA</name>
<comment type="caution">
    <text evidence="1">The sequence shown here is derived from an EMBL/GenBank/DDBJ whole genome shotgun (WGS) entry which is preliminary data.</text>
</comment>
<evidence type="ECO:0000313" key="2">
    <source>
        <dbReference type="Proteomes" id="UP000265520"/>
    </source>
</evidence>
<protein>
    <submittedName>
        <fullName evidence="1">Uncharacterized protein</fullName>
    </submittedName>
</protein>